<protein>
    <submittedName>
        <fullName evidence="1">Uncharacterized protein</fullName>
    </submittedName>
</protein>
<comment type="caution">
    <text evidence="1">The sequence shown here is derived from an EMBL/GenBank/DDBJ whole genome shotgun (WGS) entry which is preliminary data.</text>
</comment>
<reference evidence="1" key="1">
    <citation type="submission" date="2021-05" db="EMBL/GenBank/DDBJ databases">
        <authorList>
            <person name="Pan Q."/>
            <person name="Jouanno E."/>
            <person name="Zahm M."/>
            <person name="Klopp C."/>
            <person name="Cabau C."/>
            <person name="Louis A."/>
            <person name="Berthelot C."/>
            <person name="Parey E."/>
            <person name="Roest Crollius H."/>
            <person name="Montfort J."/>
            <person name="Robinson-Rechavi M."/>
            <person name="Bouchez O."/>
            <person name="Lampietro C."/>
            <person name="Lopez Roques C."/>
            <person name="Donnadieu C."/>
            <person name="Postlethwait J."/>
            <person name="Bobe J."/>
            <person name="Dillon D."/>
            <person name="Chandos A."/>
            <person name="von Hippel F."/>
            <person name="Guiguen Y."/>
        </authorList>
    </citation>
    <scope>NUCLEOTIDE SEQUENCE</scope>
    <source>
        <strain evidence="1">YG-Jan2019</strain>
    </source>
</reference>
<dbReference type="Proteomes" id="UP001157502">
    <property type="component" value="Chromosome 16"/>
</dbReference>
<name>A0ACC2G8W3_DALPE</name>
<gene>
    <name evidence="1" type="ORF">DPEC_G00200500</name>
</gene>
<accession>A0ACC2G8W3</accession>
<keyword evidence="2" id="KW-1185">Reference proteome</keyword>
<organism evidence="1 2">
    <name type="scientific">Dallia pectoralis</name>
    <name type="common">Alaska blackfish</name>
    <dbReference type="NCBI Taxonomy" id="75939"/>
    <lineage>
        <taxon>Eukaryota</taxon>
        <taxon>Metazoa</taxon>
        <taxon>Chordata</taxon>
        <taxon>Craniata</taxon>
        <taxon>Vertebrata</taxon>
        <taxon>Euteleostomi</taxon>
        <taxon>Actinopterygii</taxon>
        <taxon>Neopterygii</taxon>
        <taxon>Teleostei</taxon>
        <taxon>Protacanthopterygii</taxon>
        <taxon>Esociformes</taxon>
        <taxon>Umbridae</taxon>
        <taxon>Dallia</taxon>
    </lineage>
</organism>
<proteinExistence type="predicted"/>
<sequence length="116" mass="12579">MLETLSEREGDTDPGPPVEDDVDEESETAVGVRSDYQTPAPSPRKTTAFPSEINVFPGPHVLQDSDKHSVSLSQYPLLTRSLPVWPDFLSPLLGSISCNLAASTIPPPHLRCESIP</sequence>
<evidence type="ECO:0000313" key="1">
    <source>
        <dbReference type="EMBL" id="KAJ8000022.1"/>
    </source>
</evidence>
<dbReference type="EMBL" id="CM055743">
    <property type="protein sequence ID" value="KAJ8000022.1"/>
    <property type="molecule type" value="Genomic_DNA"/>
</dbReference>
<evidence type="ECO:0000313" key="2">
    <source>
        <dbReference type="Proteomes" id="UP001157502"/>
    </source>
</evidence>